<protein>
    <submittedName>
        <fullName evidence="2">Dienelactone hydrolase family protein</fullName>
    </submittedName>
</protein>
<organism evidence="2 3">
    <name type="scientific">Klebsiella oxytoca</name>
    <dbReference type="NCBI Taxonomy" id="571"/>
    <lineage>
        <taxon>Bacteria</taxon>
        <taxon>Pseudomonadati</taxon>
        <taxon>Pseudomonadota</taxon>
        <taxon>Gammaproteobacteria</taxon>
        <taxon>Enterobacterales</taxon>
        <taxon>Enterobacteriaceae</taxon>
        <taxon>Klebsiella/Raoultella group</taxon>
        <taxon>Klebsiella</taxon>
    </lineage>
</organism>
<dbReference type="Gene3D" id="3.40.50.1820">
    <property type="entry name" value="alpha/beta hydrolase"/>
    <property type="match status" value="1"/>
</dbReference>
<dbReference type="SUPFAM" id="SSF53474">
    <property type="entry name" value="alpha/beta-Hydrolases"/>
    <property type="match status" value="1"/>
</dbReference>
<proteinExistence type="predicted"/>
<dbReference type="InterPro" id="IPR051049">
    <property type="entry name" value="Dienelactone_hydrolase-like"/>
</dbReference>
<dbReference type="Proteomes" id="UP000427108">
    <property type="component" value="Chromosome"/>
</dbReference>
<dbReference type="OrthoDB" id="8478808at2"/>
<evidence type="ECO:0000259" key="1">
    <source>
        <dbReference type="Pfam" id="PF01738"/>
    </source>
</evidence>
<dbReference type="GO" id="GO:0016787">
    <property type="term" value="F:hydrolase activity"/>
    <property type="evidence" value="ECO:0007669"/>
    <property type="project" value="UniProtKB-KW"/>
</dbReference>
<evidence type="ECO:0000313" key="3">
    <source>
        <dbReference type="Proteomes" id="UP000427108"/>
    </source>
</evidence>
<name>A0A6B8MP51_KLEOX</name>
<dbReference type="PANTHER" id="PTHR46623:SF6">
    <property type="entry name" value="ALPHA_BETA-HYDROLASES SUPERFAMILY PROTEIN"/>
    <property type="match status" value="1"/>
</dbReference>
<keyword evidence="2" id="KW-0378">Hydrolase</keyword>
<dbReference type="AlphaFoldDB" id="A0A6B8MP51"/>
<dbReference type="InterPro" id="IPR029058">
    <property type="entry name" value="AB_hydrolase_fold"/>
</dbReference>
<gene>
    <name evidence="2" type="ORF">GJ746_13000</name>
</gene>
<dbReference type="EMBL" id="CP046115">
    <property type="protein sequence ID" value="QGN38162.1"/>
    <property type="molecule type" value="Genomic_DNA"/>
</dbReference>
<dbReference type="PANTHER" id="PTHR46623">
    <property type="entry name" value="CARBOXYMETHYLENEBUTENOLIDASE-RELATED"/>
    <property type="match status" value="1"/>
</dbReference>
<evidence type="ECO:0000313" key="2">
    <source>
        <dbReference type="EMBL" id="QGN38162.1"/>
    </source>
</evidence>
<feature type="domain" description="Dienelactone hydrolase" evidence="1">
    <location>
        <begin position="7"/>
        <end position="179"/>
    </location>
</feature>
<accession>A0A6B8MP51</accession>
<sequence length="199" mass="22361">MLPDCNKAIVLLHEIYGLNAHIQRTADRWKTRGFDVYTPALFPHAAPFAYHQQDKAYRHFCDKVGFDPTAIVSLLAELRAKYATVLIIGYSTGATLAWLAARSGLCDGVICHYGSRIRQYSNIAPPCLTLVILASDEPAFDPRALQDELKKQPTVICRMFHARHGFCDADSQAWNSRLARQVAEIADRFISLIQQQQEA</sequence>
<reference evidence="2 3" key="1">
    <citation type="submission" date="2019-11" db="EMBL/GenBank/DDBJ databases">
        <title>Isolation and Application of One Kind of P-Hydroxybenzoic Acid Degrading Bacterium in Mitigating Cropping Obstacle of Cucumber.</title>
        <authorList>
            <person name="Wu F."/>
            <person name="An Y."/>
        </authorList>
    </citation>
    <scope>NUCLEOTIDE SEQUENCE [LARGE SCALE GENOMIC DNA]</scope>
    <source>
        <strain evidence="2 3">P620</strain>
    </source>
</reference>
<dbReference type="InterPro" id="IPR002925">
    <property type="entry name" value="Dienelactn_hydro"/>
</dbReference>
<dbReference type="Pfam" id="PF01738">
    <property type="entry name" value="DLH"/>
    <property type="match status" value="1"/>
</dbReference>
<dbReference type="RefSeq" id="WP_154680580.1">
    <property type="nucleotide sequence ID" value="NZ_CP046115.1"/>
</dbReference>